<keyword evidence="2" id="KW-1185">Reference proteome</keyword>
<dbReference type="Proteomes" id="UP000007115">
    <property type="component" value="Unassembled WGS sequence"/>
</dbReference>
<dbReference type="OMA" id="LFPCKDG"/>
<proteinExistence type="predicted"/>
<organism evidence="1 2">
    <name type="scientific">Hypocrea virens (strain Gv29-8 / FGSC 10586)</name>
    <name type="common">Gliocladium virens</name>
    <name type="synonym">Trichoderma virens</name>
    <dbReference type="NCBI Taxonomy" id="413071"/>
    <lineage>
        <taxon>Eukaryota</taxon>
        <taxon>Fungi</taxon>
        <taxon>Dikarya</taxon>
        <taxon>Ascomycota</taxon>
        <taxon>Pezizomycotina</taxon>
        <taxon>Sordariomycetes</taxon>
        <taxon>Hypocreomycetidae</taxon>
        <taxon>Hypocreales</taxon>
        <taxon>Hypocreaceae</taxon>
        <taxon>Trichoderma</taxon>
    </lineage>
</organism>
<sequence>MALRSSRLGIIESVSPPQNSMLSRWYTGGYEDIARIKRVDMDKSWLEVVLREFPDVFDGVKPLCRAIRDVLFPCKDGLFTGTPQDPNILYDPIIKAFNDTIAGIGLGVLKR</sequence>
<evidence type="ECO:0000313" key="2">
    <source>
        <dbReference type="Proteomes" id="UP000007115"/>
    </source>
</evidence>
<evidence type="ECO:0000313" key="1">
    <source>
        <dbReference type="EMBL" id="EHK22418.1"/>
    </source>
</evidence>
<reference evidence="1 2" key="1">
    <citation type="journal article" date="2011" name="Genome Biol.">
        <title>Comparative genome sequence analysis underscores mycoparasitism as the ancestral life style of Trichoderma.</title>
        <authorList>
            <person name="Kubicek C.P."/>
            <person name="Herrera-Estrella A."/>
            <person name="Seidl-Seiboth V."/>
            <person name="Martinez D.A."/>
            <person name="Druzhinina I.S."/>
            <person name="Thon M."/>
            <person name="Zeilinger S."/>
            <person name="Casas-Flores S."/>
            <person name="Horwitz B.A."/>
            <person name="Mukherjee P.K."/>
            <person name="Mukherjee M."/>
            <person name="Kredics L."/>
            <person name="Alcaraz L.D."/>
            <person name="Aerts A."/>
            <person name="Antal Z."/>
            <person name="Atanasova L."/>
            <person name="Cervantes-Badillo M.G."/>
            <person name="Challacombe J."/>
            <person name="Chertkov O."/>
            <person name="McCluskey K."/>
            <person name="Coulpier F."/>
            <person name="Deshpande N."/>
            <person name="von Doehren H."/>
            <person name="Ebbole D.J."/>
            <person name="Esquivel-Naranjo E.U."/>
            <person name="Fekete E."/>
            <person name="Flipphi M."/>
            <person name="Glaser F."/>
            <person name="Gomez-Rodriguez E.Y."/>
            <person name="Gruber S."/>
            <person name="Han C."/>
            <person name="Henrissat B."/>
            <person name="Hermosa R."/>
            <person name="Hernandez-Onate M."/>
            <person name="Karaffa L."/>
            <person name="Kosti I."/>
            <person name="Le Crom S."/>
            <person name="Lindquist E."/>
            <person name="Lucas S."/>
            <person name="Luebeck M."/>
            <person name="Luebeck P.S."/>
            <person name="Margeot A."/>
            <person name="Metz B."/>
            <person name="Misra M."/>
            <person name="Nevalainen H."/>
            <person name="Omann M."/>
            <person name="Packer N."/>
            <person name="Perrone G."/>
            <person name="Uresti-Rivera E.E."/>
            <person name="Salamov A."/>
            <person name="Schmoll M."/>
            <person name="Seiboth B."/>
            <person name="Shapiro H."/>
            <person name="Sukno S."/>
            <person name="Tamayo-Ramos J.A."/>
            <person name="Tisch D."/>
            <person name="Wiest A."/>
            <person name="Wilkinson H.H."/>
            <person name="Zhang M."/>
            <person name="Coutinho P.M."/>
            <person name="Kenerley C.M."/>
            <person name="Monte E."/>
            <person name="Baker S.E."/>
            <person name="Grigoriev I.V."/>
        </authorList>
    </citation>
    <scope>NUCLEOTIDE SEQUENCE [LARGE SCALE GENOMIC DNA]</scope>
    <source>
        <strain evidence="2">Gv29-8 / FGSC 10586</strain>
    </source>
</reference>
<comment type="caution">
    <text evidence="1">The sequence shown here is derived from an EMBL/GenBank/DDBJ whole genome shotgun (WGS) entry which is preliminary data.</text>
</comment>
<protein>
    <submittedName>
        <fullName evidence="1">Uncharacterized protein</fullName>
    </submittedName>
</protein>
<dbReference type="InParanoid" id="G9MTR9"/>
<dbReference type="VEuPathDB" id="FungiDB:TRIVIDRAFT_221698"/>
<dbReference type="GeneID" id="25791578"/>
<dbReference type="EMBL" id="ABDF02000006">
    <property type="protein sequence ID" value="EHK22418.1"/>
    <property type="molecule type" value="Genomic_DNA"/>
</dbReference>
<gene>
    <name evidence="1" type="ORF">TRIVIDRAFT_221698</name>
</gene>
<dbReference type="OrthoDB" id="4960526at2759"/>
<accession>G9MTR9</accession>
<dbReference type="AlphaFoldDB" id="G9MTR9"/>
<dbReference type="STRING" id="413071.G9MTR9"/>
<name>G9MTR9_HYPVG</name>
<dbReference type="HOGENOM" id="CLU_2183212_0_0_1"/>
<dbReference type="RefSeq" id="XP_013956641.1">
    <property type="nucleotide sequence ID" value="XM_014101166.1"/>
</dbReference>